<comment type="catalytic activity">
    <reaction evidence="13">
        <text>a D-alpha-amino acid + O2 + H2O = a 2-oxocarboxylate + H2O2 + NH4(+)</text>
        <dbReference type="Rhea" id="RHEA:21816"/>
        <dbReference type="ChEBI" id="CHEBI:15377"/>
        <dbReference type="ChEBI" id="CHEBI:15379"/>
        <dbReference type="ChEBI" id="CHEBI:16240"/>
        <dbReference type="ChEBI" id="CHEBI:28938"/>
        <dbReference type="ChEBI" id="CHEBI:35179"/>
        <dbReference type="ChEBI" id="CHEBI:59871"/>
        <dbReference type="EC" id="1.4.3.3"/>
    </reaction>
    <physiologicalReaction direction="left-to-right" evidence="13">
        <dbReference type="Rhea" id="RHEA:21817"/>
    </physiologicalReaction>
</comment>
<dbReference type="PANTHER" id="PTHR11530">
    <property type="entry name" value="D-AMINO ACID OXIDASE"/>
    <property type="match status" value="1"/>
</dbReference>
<dbReference type="FunFam" id="3.30.9.10:FF:000018">
    <property type="entry name" value="D-amino acid oxidase, putative"/>
    <property type="match status" value="1"/>
</dbReference>
<evidence type="ECO:0000256" key="6">
    <source>
        <dbReference type="ARBA" id="ARBA00022692"/>
    </source>
</evidence>
<evidence type="ECO:0000256" key="3">
    <source>
        <dbReference type="ARBA" id="ARBA00004253"/>
    </source>
</evidence>
<evidence type="ECO:0000256" key="11">
    <source>
        <dbReference type="ARBA" id="ARBA00023140"/>
    </source>
</evidence>
<feature type="domain" description="FAD dependent oxidoreductase" evidence="15">
    <location>
        <begin position="5"/>
        <end position="361"/>
    </location>
</feature>
<evidence type="ECO:0000256" key="8">
    <source>
        <dbReference type="ARBA" id="ARBA00022989"/>
    </source>
</evidence>
<evidence type="ECO:0000256" key="10">
    <source>
        <dbReference type="ARBA" id="ARBA00023136"/>
    </source>
</evidence>
<keyword evidence="11" id="KW-0576">Peroxisome</keyword>
<dbReference type="Gene3D" id="3.30.9.10">
    <property type="entry name" value="D-Amino Acid Oxidase, subunit A, domain 2"/>
    <property type="match status" value="1"/>
</dbReference>
<evidence type="ECO:0000256" key="5">
    <source>
        <dbReference type="ARBA" id="ARBA00022630"/>
    </source>
</evidence>
<evidence type="ECO:0000313" key="16">
    <source>
        <dbReference type="EMBL" id="CAK4030408.1"/>
    </source>
</evidence>
<dbReference type="GO" id="GO:0071949">
    <property type="term" value="F:FAD binding"/>
    <property type="evidence" value="ECO:0007669"/>
    <property type="project" value="InterPro"/>
</dbReference>
<dbReference type="GO" id="GO:0019478">
    <property type="term" value="P:D-amino acid catabolic process"/>
    <property type="evidence" value="ECO:0007669"/>
    <property type="project" value="TreeGrafter"/>
</dbReference>
<evidence type="ECO:0000256" key="14">
    <source>
        <dbReference type="SAM" id="Phobius"/>
    </source>
</evidence>
<evidence type="ECO:0000256" key="1">
    <source>
        <dbReference type="ARBA" id="ARBA00001974"/>
    </source>
</evidence>
<comment type="caution">
    <text evidence="16">The sequence shown here is derived from an EMBL/GenBank/DDBJ whole genome shotgun (WGS) entry which is preliminary data.</text>
</comment>
<evidence type="ECO:0000259" key="15">
    <source>
        <dbReference type="Pfam" id="PF01266"/>
    </source>
</evidence>
<proteinExistence type="inferred from homology"/>
<dbReference type="Pfam" id="PF08507">
    <property type="entry name" value="COPI_assoc"/>
    <property type="match status" value="1"/>
</dbReference>
<reference evidence="16" key="1">
    <citation type="submission" date="2023-11" db="EMBL/GenBank/DDBJ databases">
        <authorList>
            <person name="Alioto T."/>
            <person name="Alioto T."/>
            <person name="Gomez Garrido J."/>
        </authorList>
    </citation>
    <scope>NUCLEOTIDE SEQUENCE</scope>
</reference>
<evidence type="ECO:0000256" key="12">
    <source>
        <dbReference type="ARBA" id="ARBA00039101"/>
    </source>
</evidence>
<evidence type="ECO:0000256" key="9">
    <source>
        <dbReference type="ARBA" id="ARBA00023002"/>
    </source>
</evidence>
<dbReference type="Proteomes" id="UP001296104">
    <property type="component" value="Unassembled WGS sequence"/>
</dbReference>
<dbReference type="InterPro" id="IPR013714">
    <property type="entry name" value="Golgi_TVP15"/>
</dbReference>
<organism evidence="16 17">
    <name type="scientific">Lecanosticta acicola</name>
    <dbReference type="NCBI Taxonomy" id="111012"/>
    <lineage>
        <taxon>Eukaryota</taxon>
        <taxon>Fungi</taxon>
        <taxon>Dikarya</taxon>
        <taxon>Ascomycota</taxon>
        <taxon>Pezizomycotina</taxon>
        <taxon>Dothideomycetes</taxon>
        <taxon>Dothideomycetidae</taxon>
        <taxon>Mycosphaerellales</taxon>
        <taxon>Mycosphaerellaceae</taxon>
        <taxon>Lecanosticta</taxon>
    </lineage>
</organism>
<feature type="transmembrane region" description="Helical" evidence="14">
    <location>
        <begin position="432"/>
        <end position="452"/>
    </location>
</feature>
<dbReference type="InterPro" id="IPR006076">
    <property type="entry name" value="FAD-dep_OxRdtase"/>
</dbReference>
<feature type="transmembrane region" description="Helical" evidence="14">
    <location>
        <begin position="401"/>
        <end position="420"/>
    </location>
</feature>
<dbReference type="SUPFAM" id="SSF51971">
    <property type="entry name" value="Nucleotide-binding domain"/>
    <property type="match status" value="1"/>
</dbReference>
<keyword evidence="6 14" id="KW-0812">Transmembrane</keyword>
<comment type="similarity">
    <text evidence="4">Belongs to the DAMOX/DASOX family.</text>
</comment>
<dbReference type="GO" id="GO:0016020">
    <property type="term" value="C:membrane"/>
    <property type="evidence" value="ECO:0007669"/>
    <property type="project" value="UniProtKB-SubCell"/>
</dbReference>
<keyword evidence="10 14" id="KW-0472">Membrane</keyword>
<keyword evidence="8 14" id="KW-1133">Transmembrane helix</keyword>
<keyword evidence="5" id="KW-0285">Flavoprotein</keyword>
<evidence type="ECO:0000256" key="4">
    <source>
        <dbReference type="ARBA" id="ARBA00006730"/>
    </source>
</evidence>
<dbReference type="GO" id="GO:0003884">
    <property type="term" value="F:D-amino-acid oxidase activity"/>
    <property type="evidence" value="ECO:0007669"/>
    <property type="project" value="UniProtKB-EC"/>
</dbReference>
<keyword evidence="17" id="KW-1185">Reference proteome</keyword>
<sequence length="498" mass="54183">MGSNIVVVGAGVSGLTTAWQLAKNGGHNITIISKHMPGDYDIEYASPWAGANYLPYLSLNSSLSVAKPGSPSESYERNTWPELERLARDMPESGIHFQDTYLYRRSKDRDSPVADWFSELLREDAWFKDVVPNFRVLPKSELPSGMDSGTAFTSVCINTAFYLPWLASQCLKLGVVIRRGVVNHITDAAKLHHTGTPANLILNCTGLSSLKLGGVEDRNLYPARGQIVLVRNEPGIMASTSGTDDGPDEAVYIMNRAAGGGCILGGCLQKDNWESQPDPNLANRIMKRAIELCPKLVPEGKGIESLSVIRHGVGLRPMRQGGIRIEKETITSPDGRKVQVVHNYGHGGYGYQTSFGCSQAVEKLVSESLQQKARLRIVNLAVGVFLILGGVGQFFPISVQSTIIAVYLFIFGVSTALLEFQIPPQIARYGSFMFSFIGRGVLYLLLGCITMGDHWWKYTAGAIVAAVGIAYIALEFVPSIEPPANMRDADAGWGAEQV</sequence>
<dbReference type="EMBL" id="CAVMBE010000036">
    <property type="protein sequence ID" value="CAK4030408.1"/>
    <property type="molecule type" value="Genomic_DNA"/>
</dbReference>
<dbReference type="Gene3D" id="3.40.50.720">
    <property type="entry name" value="NAD(P)-binding Rossmann-like Domain"/>
    <property type="match status" value="1"/>
</dbReference>
<keyword evidence="7" id="KW-0274">FAD</keyword>
<dbReference type="EC" id="1.4.3.3" evidence="12"/>
<evidence type="ECO:0000256" key="13">
    <source>
        <dbReference type="ARBA" id="ARBA00049547"/>
    </source>
</evidence>
<keyword evidence="9" id="KW-0560">Oxidoreductase</keyword>
<gene>
    <name evidence="16" type="ORF">LECACI_7A005566</name>
</gene>
<dbReference type="Pfam" id="PF01266">
    <property type="entry name" value="DAO"/>
    <property type="match status" value="1"/>
</dbReference>
<comment type="subcellular location">
    <subcellularLocation>
        <location evidence="2">Membrane</location>
        <topology evidence="2">Multi-pass membrane protein</topology>
    </subcellularLocation>
    <subcellularLocation>
        <location evidence="3">Peroxisome matrix</location>
    </subcellularLocation>
</comment>
<feature type="transmembrane region" description="Helical" evidence="14">
    <location>
        <begin position="377"/>
        <end position="395"/>
    </location>
</feature>
<name>A0AAI8Z0X3_9PEZI</name>
<dbReference type="InterPro" id="IPR023209">
    <property type="entry name" value="DAO"/>
</dbReference>
<evidence type="ECO:0000256" key="7">
    <source>
        <dbReference type="ARBA" id="ARBA00022827"/>
    </source>
</evidence>
<dbReference type="SUPFAM" id="SSF54373">
    <property type="entry name" value="FAD-linked reductases, C-terminal domain"/>
    <property type="match status" value="1"/>
</dbReference>
<dbReference type="AlphaFoldDB" id="A0AAI8Z0X3"/>
<feature type="transmembrane region" description="Helical" evidence="14">
    <location>
        <begin position="458"/>
        <end position="477"/>
    </location>
</feature>
<protein>
    <recommendedName>
        <fullName evidence="12">D-amino-acid oxidase</fullName>
        <ecNumber evidence="12">1.4.3.3</ecNumber>
    </recommendedName>
</protein>
<comment type="cofactor">
    <cofactor evidence="1">
        <name>FAD</name>
        <dbReference type="ChEBI" id="CHEBI:57692"/>
    </cofactor>
</comment>
<dbReference type="PANTHER" id="PTHR11530:SF16">
    <property type="entry name" value="D-AMINO ACID OXIDASE (AFU_ORTHOLOGUE AFUA_5G11290)"/>
    <property type="match status" value="1"/>
</dbReference>
<evidence type="ECO:0000313" key="17">
    <source>
        <dbReference type="Proteomes" id="UP001296104"/>
    </source>
</evidence>
<dbReference type="GO" id="GO:0005782">
    <property type="term" value="C:peroxisomal matrix"/>
    <property type="evidence" value="ECO:0007669"/>
    <property type="project" value="UniProtKB-SubCell"/>
</dbReference>
<evidence type="ECO:0000256" key="2">
    <source>
        <dbReference type="ARBA" id="ARBA00004141"/>
    </source>
</evidence>
<accession>A0AAI8Z0X3</accession>